<proteinExistence type="predicted"/>
<name>A0A165MLE2_9APHY</name>
<dbReference type="OrthoDB" id="2749120at2759"/>
<sequence length="175" mass="19546">MPKVKRATTRPRLSLPRRISEEEARADYRKVKLGMPGPVDSWIAAGAADGYKIDSECPLGPDEVQCTLQMQHVGAPSDNPYFSDPDTFVLYLTVTGAVHVRGSRTAEASRRRIVLDRYQGWSDSLEAPEWTRWASGQTTAFRQRKSSLADVVRNALWEDAVTPLIDALDAAHLRH</sequence>
<evidence type="ECO:0000313" key="1">
    <source>
        <dbReference type="EMBL" id="KZT65840.1"/>
    </source>
</evidence>
<accession>A0A165MLE2</accession>
<organism evidence="1 2">
    <name type="scientific">Daedalea quercina L-15889</name>
    <dbReference type="NCBI Taxonomy" id="1314783"/>
    <lineage>
        <taxon>Eukaryota</taxon>
        <taxon>Fungi</taxon>
        <taxon>Dikarya</taxon>
        <taxon>Basidiomycota</taxon>
        <taxon>Agaricomycotina</taxon>
        <taxon>Agaricomycetes</taxon>
        <taxon>Polyporales</taxon>
        <taxon>Fomitopsis</taxon>
    </lineage>
</organism>
<evidence type="ECO:0000313" key="2">
    <source>
        <dbReference type="Proteomes" id="UP000076727"/>
    </source>
</evidence>
<dbReference type="EMBL" id="KV429099">
    <property type="protein sequence ID" value="KZT65840.1"/>
    <property type="molecule type" value="Genomic_DNA"/>
</dbReference>
<protein>
    <submittedName>
        <fullName evidence="1">Uncharacterized protein</fullName>
    </submittedName>
</protein>
<dbReference type="Proteomes" id="UP000076727">
    <property type="component" value="Unassembled WGS sequence"/>
</dbReference>
<gene>
    <name evidence="1" type="ORF">DAEQUDRAFT_497378</name>
</gene>
<reference evidence="1 2" key="1">
    <citation type="journal article" date="2016" name="Mol. Biol. Evol.">
        <title>Comparative Genomics of Early-Diverging Mushroom-Forming Fungi Provides Insights into the Origins of Lignocellulose Decay Capabilities.</title>
        <authorList>
            <person name="Nagy L.G."/>
            <person name="Riley R."/>
            <person name="Tritt A."/>
            <person name="Adam C."/>
            <person name="Daum C."/>
            <person name="Floudas D."/>
            <person name="Sun H."/>
            <person name="Yadav J.S."/>
            <person name="Pangilinan J."/>
            <person name="Larsson K.H."/>
            <person name="Matsuura K."/>
            <person name="Barry K."/>
            <person name="Labutti K."/>
            <person name="Kuo R."/>
            <person name="Ohm R.A."/>
            <person name="Bhattacharya S.S."/>
            <person name="Shirouzu T."/>
            <person name="Yoshinaga Y."/>
            <person name="Martin F.M."/>
            <person name="Grigoriev I.V."/>
            <person name="Hibbett D.S."/>
        </authorList>
    </citation>
    <scope>NUCLEOTIDE SEQUENCE [LARGE SCALE GENOMIC DNA]</scope>
    <source>
        <strain evidence="1 2">L-15889</strain>
    </source>
</reference>
<keyword evidence="2" id="KW-1185">Reference proteome</keyword>
<dbReference type="AlphaFoldDB" id="A0A165MLE2"/>